<dbReference type="AlphaFoldDB" id="A0A8J2KL08"/>
<gene>
    <name evidence="1" type="ORF">AFUS01_LOCUS16022</name>
</gene>
<organism evidence="1 2">
    <name type="scientific">Allacma fusca</name>
    <dbReference type="NCBI Taxonomy" id="39272"/>
    <lineage>
        <taxon>Eukaryota</taxon>
        <taxon>Metazoa</taxon>
        <taxon>Ecdysozoa</taxon>
        <taxon>Arthropoda</taxon>
        <taxon>Hexapoda</taxon>
        <taxon>Collembola</taxon>
        <taxon>Symphypleona</taxon>
        <taxon>Sminthuridae</taxon>
        <taxon>Allacma</taxon>
    </lineage>
</organism>
<keyword evidence="2" id="KW-1185">Reference proteome</keyword>
<evidence type="ECO:0000313" key="2">
    <source>
        <dbReference type="Proteomes" id="UP000708208"/>
    </source>
</evidence>
<sequence length="72" mass="8223">LLLYLQFSICSNVLTYTSETVLFLTVVLTDAECDFCIGFEGFEGHNKKNSYFQRDLLSSSCTRLDVIKRVIC</sequence>
<proteinExistence type="predicted"/>
<evidence type="ECO:0000313" key="1">
    <source>
        <dbReference type="EMBL" id="CAG7727166.1"/>
    </source>
</evidence>
<dbReference type="EMBL" id="CAJVCH010144748">
    <property type="protein sequence ID" value="CAG7727166.1"/>
    <property type="molecule type" value="Genomic_DNA"/>
</dbReference>
<accession>A0A8J2KL08</accession>
<feature type="non-terminal residue" evidence="1">
    <location>
        <position position="1"/>
    </location>
</feature>
<name>A0A8J2KL08_9HEXA</name>
<comment type="caution">
    <text evidence="1">The sequence shown here is derived from an EMBL/GenBank/DDBJ whole genome shotgun (WGS) entry which is preliminary data.</text>
</comment>
<reference evidence="1" key="1">
    <citation type="submission" date="2021-06" db="EMBL/GenBank/DDBJ databases">
        <authorList>
            <person name="Hodson N. C."/>
            <person name="Mongue J. A."/>
            <person name="Jaron S. K."/>
        </authorList>
    </citation>
    <scope>NUCLEOTIDE SEQUENCE</scope>
</reference>
<dbReference type="Proteomes" id="UP000708208">
    <property type="component" value="Unassembled WGS sequence"/>
</dbReference>
<protein>
    <submittedName>
        <fullName evidence="1">Uncharacterized protein</fullName>
    </submittedName>
</protein>